<dbReference type="KEGG" id="oxy:HCG48_16545"/>
<evidence type="ECO:0000313" key="3">
    <source>
        <dbReference type="EMBL" id="QIZ73787.1"/>
    </source>
</evidence>
<dbReference type="EMBL" id="CP051167">
    <property type="protein sequence ID" value="QIZ73787.1"/>
    <property type="molecule type" value="Genomic_DNA"/>
</dbReference>
<sequence length="190" mass="21088">MLMYVGNLENYQGIDLLLESLSLVIKEREAIDLAIVGGEPSDIAKYQEKVDRLGLTGKVHFLGSRPSNELANYLSQADILVSPRIKGKNTPMKIYSYLDSGKAVVATDLPTHTQVLDRHVAMLAPANPEDFARGLICTIDDPVLRLKLGIAGKMLIQQKHTYSAFRKQLNGLYDRLKYEILAPPPRAIEA</sequence>
<evidence type="ECO:0000256" key="2">
    <source>
        <dbReference type="ARBA" id="ARBA00022679"/>
    </source>
</evidence>
<dbReference type="Gene3D" id="3.40.50.2000">
    <property type="entry name" value="Glycogen Phosphorylase B"/>
    <property type="match status" value="1"/>
</dbReference>
<organism evidence="3 4">
    <name type="scientific">Oxynema aestuarii AP17</name>
    <dbReference type="NCBI Taxonomy" id="2064643"/>
    <lineage>
        <taxon>Bacteria</taxon>
        <taxon>Bacillati</taxon>
        <taxon>Cyanobacteriota</taxon>
        <taxon>Cyanophyceae</taxon>
        <taxon>Oscillatoriophycideae</taxon>
        <taxon>Oscillatoriales</taxon>
        <taxon>Oscillatoriaceae</taxon>
        <taxon>Oxynema</taxon>
        <taxon>Oxynema aestuarii</taxon>
    </lineage>
</organism>
<accession>A0A6H1U5Y9</accession>
<keyword evidence="1" id="KW-0328">Glycosyltransferase</keyword>
<dbReference type="PANTHER" id="PTHR12526">
    <property type="entry name" value="GLYCOSYLTRANSFERASE"/>
    <property type="match status" value="1"/>
</dbReference>
<dbReference type="SUPFAM" id="SSF53756">
    <property type="entry name" value="UDP-Glycosyltransferase/glycogen phosphorylase"/>
    <property type="match status" value="1"/>
</dbReference>
<evidence type="ECO:0000256" key="1">
    <source>
        <dbReference type="ARBA" id="ARBA00022676"/>
    </source>
</evidence>
<dbReference type="GO" id="GO:0016757">
    <property type="term" value="F:glycosyltransferase activity"/>
    <property type="evidence" value="ECO:0007669"/>
    <property type="project" value="UniProtKB-KW"/>
</dbReference>
<dbReference type="Proteomes" id="UP000500857">
    <property type="component" value="Chromosome"/>
</dbReference>
<evidence type="ECO:0000313" key="4">
    <source>
        <dbReference type="Proteomes" id="UP000500857"/>
    </source>
</evidence>
<gene>
    <name evidence="3" type="ORF">HCG48_16545</name>
</gene>
<keyword evidence="2 3" id="KW-0808">Transferase</keyword>
<dbReference type="CDD" id="cd03801">
    <property type="entry name" value="GT4_PimA-like"/>
    <property type="match status" value="1"/>
</dbReference>
<reference evidence="3 4" key="1">
    <citation type="submission" date="2020-04" db="EMBL/GenBank/DDBJ databases">
        <authorList>
            <person name="Basu S."/>
            <person name="Maruthanayagam V."/>
            <person name="Chakraborty S."/>
            <person name="Pramanik A."/>
            <person name="Mukherjee J."/>
            <person name="Brink B."/>
        </authorList>
    </citation>
    <scope>NUCLEOTIDE SEQUENCE [LARGE SCALE GENOMIC DNA]</scope>
    <source>
        <strain evidence="3 4">AP17</strain>
    </source>
</reference>
<protein>
    <submittedName>
        <fullName evidence="3">Glycosyltransferase family 4 protein</fullName>
    </submittedName>
</protein>
<dbReference type="AlphaFoldDB" id="A0A6H1U5Y9"/>
<keyword evidence="4" id="KW-1185">Reference proteome</keyword>
<dbReference type="Pfam" id="PF13692">
    <property type="entry name" value="Glyco_trans_1_4"/>
    <property type="match status" value="1"/>
</dbReference>
<proteinExistence type="predicted"/>
<name>A0A6H1U5Y9_9CYAN</name>
<dbReference type="PANTHER" id="PTHR12526:SF629">
    <property type="entry name" value="TEICHURONIC ACID BIOSYNTHESIS GLYCOSYLTRANSFERASE TUAH-RELATED"/>
    <property type="match status" value="1"/>
</dbReference>